<evidence type="ECO:0008006" key="3">
    <source>
        <dbReference type="Google" id="ProtNLM"/>
    </source>
</evidence>
<evidence type="ECO:0000313" key="2">
    <source>
        <dbReference type="Proteomes" id="UP001596303"/>
    </source>
</evidence>
<sequence length="287" mass="31941">MIRLDNERALLYPSMRSGENRLLVIDRQLNEVPADFGGLRGEIARIADNTLVMLHEDGCSVLDARAGGAIRKLSLIDVPPPDFTPDVAFLRALVDTCSGTYLKLNLSYDRFELDDRGYSGPTQVALLPDKRLAIAIARNSRFAVYDWRSDELSYVPLAGPRGNGDPQVRDGTLWMTAYDMFCRIDPVTMETRCSDVLQPAGVSRGRPVRQFIGVPEYVTGSGMWLIPRPYNGDVILVDGATLQPKSLLKTDGRPNRACVMDDGFLFISDHPTSEVRAFHMDQFAPFL</sequence>
<protein>
    <recommendedName>
        <fullName evidence="3">SMP-30/Gluconolactonase/LRE-like region domain-containing protein</fullName>
    </recommendedName>
</protein>
<keyword evidence="2" id="KW-1185">Reference proteome</keyword>
<accession>A0ABW1S810</accession>
<organism evidence="1 2">
    <name type="scientific">Ponticaulis profundi</name>
    <dbReference type="NCBI Taxonomy" id="2665222"/>
    <lineage>
        <taxon>Bacteria</taxon>
        <taxon>Pseudomonadati</taxon>
        <taxon>Pseudomonadota</taxon>
        <taxon>Alphaproteobacteria</taxon>
        <taxon>Hyphomonadales</taxon>
        <taxon>Hyphomonadaceae</taxon>
        <taxon>Ponticaulis</taxon>
    </lineage>
</organism>
<dbReference type="SUPFAM" id="SSF101898">
    <property type="entry name" value="NHL repeat"/>
    <property type="match status" value="1"/>
</dbReference>
<name>A0ABW1S810_9PROT</name>
<comment type="caution">
    <text evidence="1">The sequence shown here is derived from an EMBL/GenBank/DDBJ whole genome shotgun (WGS) entry which is preliminary data.</text>
</comment>
<gene>
    <name evidence="1" type="ORF">ACFQDM_06675</name>
</gene>
<reference evidence="2" key="1">
    <citation type="journal article" date="2019" name="Int. J. Syst. Evol. Microbiol.">
        <title>The Global Catalogue of Microorganisms (GCM) 10K type strain sequencing project: providing services to taxonomists for standard genome sequencing and annotation.</title>
        <authorList>
            <consortium name="The Broad Institute Genomics Platform"/>
            <consortium name="The Broad Institute Genome Sequencing Center for Infectious Disease"/>
            <person name="Wu L."/>
            <person name="Ma J."/>
        </authorList>
    </citation>
    <scope>NUCLEOTIDE SEQUENCE [LARGE SCALE GENOMIC DNA]</scope>
    <source>
        <strain evidence="2">CGMCC-1.15741</strain>
    </source>
</reference>
<dbReference type="Proteomes" id="UP001596303">
    <property type="component" value="Unassembled WGS sequence"/>
</dbReference>
<proteinExistence type="predicted"/>
<dbReference type="EMBL" id="JBHSSW010000005">
    <property type="protein sequence ID" value="MFC6197755.1"/>
    <property type="molecule type" value="Genomic_DNA"/>
</dbReference>
<evidence type="ECO:0000313" key="1">
    <source>
        <dbReference type="EMBL" id="MFC6197755.1"/>
    </source>
</evidence>